<name>A0A3R6JML9_9BACT</name>
<accession>A0A3R6JML9</accession>
<dbReference type="OrthoDB" id="9889750at2"/>
<evidence type="ECO:0000313" key="4">
    <source>
        <dbReference type="Proteomes" id="UP000261088"/>
    </source>
</evidence>
<dbReference type="EMBL" id="WNDD01000001">
    <property type="protein sequence ID" value="MTV00221.1"/>
    <property type="molecule type" value="Genomic_DNA"/>
</dbReference>
<sequence length="94" mass="10957">MNILVTENYNRKDIFEIVDEYPHGYIVWPIGRRNFPFTGYVPLAKPTDEPYHIDINTLKAIKVNDNVADHILNEASFRGVDKAKFHHIVSSFNR</sequence>
<protein>
    <submittedName>
        <fullName evidence="2">Uncharacterized protein</fullName>
    </submittedName>
</protein>
<proteinExistence type="predicted"/>
<dbReference type="Proteomes" id="UP000434916">
    <property type="component" value="Unassembled WGS sequence"/>
</dbReference>
<dbReference type="RefSeq" id="WP_005638525.1">
    <property type="nucleotide sequence ID" value="NZ_BAABYG010000001.1"/>
</dbReference>
<dbReference type="Proteomes" id="UP000482671">
    <property type="component" value="Unassembled WGS sequence"/>
</dbReference>
<evidence type="ECO:0000313" key="5">
    <source>
        <dbReference type="Proteomes" id="UP000434916"/>
    </source>
</evidence>
<organism evidence="2 6">
    <name type="scientific">Parabacteroides merdae</name>
    <dbReference type="NCBI Taxonomy" id="46503"/>
    <lineage>
        <taxon>Bacteria</taxon>
        <taxon>Pseudomonadati</taxon>
        <taxon>Bacteroidota</taxon>
        <taxon>Bacteroidia</taxon>
        <taxon>Bacteroidales</taxon>
        <taxon>Tannerellaceae</taxon>
        <taxon>Parabacteroides</taxon>
    </lineage>
</organism>
<dbReference type="EMBL" id="WNCN01000025">
    <property type="protein sequence ID" value="MTU40899.1"/>
    <property type="molecule type" value="Genomic_DNA"/>
</dbReference>
<dbReference type="Proteomes" id="UP000261088">
    <property type="component" value="Unassembled WGS sequence"/>
</dbReference>
<evidence type="ECO:0000313" key="2">
    <source>
        <dbReference type="EMBL" id="MTV00221.1"/>
    </source>
</evidence>
<dbReference type="EMBL" id="QSUP01000007">
    <property type="protein sequence ID" value="RGN52156.1"/>
    <property type="molecule type" value="Genomic_DNA"/>
</dbReference>
<reference evidence="3 4" key="1">
    <citation type="submission" date="2018-08" db="EMBL/GenBank/DDBJ databases">
        <title>A genome reference for cultivated species of the human gut microbiota.</title>
        <authorList>
            <person name="Zou Y."/>
            <person name="Xue W."/>
            <person name="Luo G."/>
        </authorList>
    </citation>
    <scope>NUCLEOTIDE SEQUENCE [LARGE SCALE GENOMIC DNA]</scope>
    <source>
        <strain evidence="3 4">OM05-11AA</strain>
    </source>
</reference>
<dbReference type="AlphaFoldDB" id="A0A3R6JML9"/>
<keyword evidence="5" id="KW-1185">Reference proteome</keyword>
<evidence type="ECO:0000313" key="1">
    <source>
        <dbReference type="EMBL" id="MTU40899.1"/>
    </source>
</evidence>
<gene>
    <name evidence="3" type="ORF">DXB61_07905</name>
    <name evidence="1" type="ORF">GMD82_15875</name>
    <name evidence="2" type="ORF">GME02_00760</name>
</gene>
<comment type="caution">
    <text evidence="2">The sequence shown here is derived from an EMBL/GenBank/DDBJ whole genome shotgun (WGS) entry which is preliminary data.</text>
</comment>
<evidence type="ECO:0000313" key="3">
    <source>
        <dbReference type="EMBL" id="RGN52156.1"/>
    </source>
</evidence>
<reference evidence="5 6" key="2">
    <citation type="journal article" date="2019" name="Nat. Med.">
        <title>A library of human gut bacterial isolates paired with longitudinal multiomics data enables mechanistic microbiome research.</title>
        <authorList>
            <person name="Poyet M."/>
            <person name="Groussin M."/>
            <person name="Gibbons S.M."/>
            <person name="Avila-Pacheco J."/>
            <person name="Jiang X."/>
            <person name="Kearney S.M."/>
            <person name="Perrotta A.R."/>
            <person name="Berdy B."/>
            <person name="Zhao S."/>
            <person name="Lieberman T.D."/>
            <person name="Swanson P.K."/>
            <person name="Smith M."/>
            <person name="Roesemann S."/>
            <person name="Alexander J.E."/>
            <person name="Rich S.A."/>
            <person name="Livny J."/>
            <person name="Vlamakis H."/>
            <person name="Clish C."/>
            <person name="Bullock K."/>
            <person name="Deik A."/>
            <person name="Scott J."/>
            <person name="Pierce K.A."/>
            <person name="Xavier R.J."/>
            <person name="Alm E.J."/>
        </authorList>
    </citation>
    <scope>NUCLEOTIDE SEQUENCE [LARGE SCALE GENOMIC DNA]</scope>
    <source>
        <strain evidence="2 6">BIOML-A11</strain>
        <strain evidence="1 5">BIOML-A29</strain>
    </source>
</reference>
<dbReference type="GeneID" id="49205336"/>
<evidence type="ECO:0000313" key="6">
    <source>
        <dbReference type="Proteomes" id="UP000482671"/>
    </source>
</evidence>